<organism evidence="2 3">
    <name type="scientific">Plectus sambesii</name>
    <dbReference type="NCBI Taxonomy" id="2011161"/>
    <lineage>
        <taxon>Eukaryota</taxon>
        <taxon>Metazoa</taxon>
        <taxon>Ecdysozoa</taxon>
        <taxon>Nematoda</taxon>
        <taxon>Chromadorea</taxon>
        <taxon>Plectida</taxon>
        <taxon>Plectina</taxon>
        <taxon>Plectoidea</taxon>
        <taxon>Plectidae</taxon>
        <taxon>Plectus</taxon>
    </lineage>
</organism>
<sequence>MTTKWQRNNGNTGQQTLDLTGFGKVVNVEEDGGAVIESLYPRQDQIVVPSKTAQMYFRSRLNGGARLAVGDSVCYVANKSFVAQVVATTISGWGTVASVQRGHGFLARENCTTQIFFPGSAVTDDLWNFHNLTQSLRVGDQLQYNAWNQTEYLDRTSVSLKAETVSLPTMTDATDDEGRPDLGFVMHQTLRRLECVLYCKPRGAVLLHKDDVEEQLDCWPPQLGTRFIFESVAENDAQYHWRAIRAVPREFLLKRADVGRRSQQVDESIREGNGNVKIEEEDDDLPSMSNLVISISDNNNDRRVVEKSTAPKRASESANTFDSATPAELNRPQQRNSGGCTAAPVVICAGKRASCSPPEKATQTEYYPIQLRFINTIVNDPEILDIITKRYTQEFYELIQAQE</sequence>
<evidence type="ECO:0000256" key="1">
    <source>
        <dbReference type="SAM" id="MobiDB-lite"/>
    </source>
</evidence>
<dbReference type="InterPro" id="IPR012340">
    <property type="entry name" value="NA-bd_OB-fold"/>
</dbReference>
<feature type="region of interest" description="Disordered" evidence="1">
    <location>
        <begin position="302"/>
        <end position="338"/>
    </location>
</feature>
<protein>
    <submittedName>
        <fullName evidence="3">Uncharacterized protein</fullName>
    </submittedName>
</protein>
<accession>A0A914VRL2</accession>
<dbReference type="WBParaSite" id="PSAMB.scaffold2309size23974.g17259.t1">
    <property type="protein sequence ID" value="PSAMB.scaffold2309size23974.g17259.t1"/>
    <property type="gene ID" value="PSAMB.scaffold2309size23974.g17259"/>
</dbReference>
<name>A0A914VRL2_9BILA</name>
<reference evidence="3" key="1">
    <citation type="submission" date="2022-11" db="UniProtKB">
        <authorList>
            <consortium name="WormBaseParasite"/>
        </authorList>
    </citation>
    <scope>IDENTIFICATION</scope>
</reference>
<dbReference type="Proteomes" id="UP000887566">
    <property type="component" value="Unplaced"/>
</dbReference>
<proteinExistence type="predicted"/>
<evidence type="ECO:0000313" key="3">
    <source>
        <dbReference type="WBParaSite" id="PSAMB.scaffold2309size23974.g17259.t1"/>
    </source>
</evidence>
<keyword evidence="2" id="KW-1185">Reference proteome</keyword>
<evidence type="ECO:0000313" key="2">
    <source>
        <dbReference type="Proteomes" id="UP000887566"/>
    </source>
</evidence>
<dbReference type="Gene3D" id="2.40.50.140">
    <property type="entry name" value="Nucleic acid-binding proteins"/>
    <property type="match status" value="1"/>
</dbReference>
<dbReference type="AlphaFoldDB" id="A0A914VRL2"/>